<sequence>MSCKRDRPLTPLHIRENPNYATPTMPESLRSKKRRLDRKRKAISHYLSKFSNTANNTKKQICEINRHQYQLHCDTANILRLNSHRKIGCYNVCDFHPEIV</sequence>
<keyword evidence="2" id="KW-1185">Reference proteome</keyword>
<evidence type="ECO:0000313" key="2">
    <source>
        <dbReference type="Proteomes" id="UP000789366"/>
    </source>
</evidence>
<gene>
    <name evidence="1" type="ORF">SPELUC_LOCUS6433</name>
</gene>
<name>A0ACA9MFP0_9GLOM</name>
<dbReference type="EMBL" id="CAJVPW010007613">
    <property type="protein sequence ID" value="CAG8582859.1"/>
    <property type="molecule type" value="Genomic_DNA"/>
</dbReference>
<proteinExistence type="predicted"/>
<organism evidence="1 2">
    <name type="scientific">Cetraspora pellucida</name>
    <dbReference type="NCBI Taxonomy" id="1433469"/>
    <lineage>
        <taxon>Eukaryota</taxon>
        <taxon>Fungi</taxon>
        <taxon>Fungi incertae sedis</taxon>
        <taxon>Mucoromycota</taxon>
        <taxon>Glomeromycotina</taxon>
        <taxon>Glomeromycetes</taxon>
        <taxon>Diversisporales</taxon>
        <taxon>Gigasporaceae</taxon>
        <taxon>Cetraspora</taxon>
    </lineage>
</organism>
<comment type="caution">
    <text evidence="1">The sequence shown here is derived from an EMBL/GenBank/DDBJ whole genome shotgun (WGS) entry which is preliminary data.</text>
</comment>
<accession>A0ACA9MFP0</accession>
<evidence type="ECO:0000313" key="1">
    <source>
        <dbReference type="EMBL" id="CAG8582859.1"/>
    </source>
</evidence>
<reference evidence="1" key="1">
    <citation type="submission" date="2021-06" db="EMBL/GenBank/DDBJ databases">
        <authorList>
            <person name="Kallberg Y."/>
            <person name="Tangrot J."/>
            <person name="Rosling A."/>
        </authorList>
    </citation>
    <scope>NUCLEOTIDE SEQUENCE</scope>
    <source>
        <strain evidence="1">28 12/20/2015</strain>
    </source>
</reference>
<protein>
    <submittedName>
        <fullName evidence="1">11482_t:CDS:1</fullName>
    </submittedName>
</protein>
<dbReference type="Proteomes" id="UP000789366">
    <property type="component" value="Unassembled WGS sequence"/>
</dbReference>